<evidence type="ECO:0000313" key="2">
    <source>
        <dbReference type="EMBL" id="GGO01484.1"/>
    </source>
</evidence>
<keyword evidence="1" id="KW-1133">Transmembrane helix</keyword>
<proteinExistence type="predicted"/>
<dbReference type="Proteomes" id="UP000605784">
    <property type="component" value="Unassembled WGS sequence"/>
</dbReference>
<feature type="transmembrane region" description="Helical" evidence="1">
    <location>
        <begin position="77"/>
        <end position="99"/>
    </location>
</feature>
<evidence type="ECO:0000313" key="3">
    <source>
        <dbReference type="Proteomes" id="UP000605784"/>
    </source>
</evidence>
<comment type="caution">
    <text evidence="2">The sequence shown here is derived from an EMBL/GenBank/DDBJ whole genome shotgun (WGS) entry which is preliminary data.</text>
</comment>
<name>A0A830GTM9_9EURY</name>
<keyword evidence="1" id="KW-0472">Membrane</keyword>
<dbReference type="AlphaFoldDB" id="A0A830GTM9"/>
<gene>
    <name evidence="2" type="ORF">GCM10009030_35180</name>
</gene>
<protein>
    <submittedName>
        <fullName evidence="2">Uncharacterized protein</fullName>
    </submittedName>
</protein>
<dbReference type="EMBL" id="BMOU01000006">
    <property type="protein sequence ID" value="GGO01484.1"/>
    <property type="molecule type" value="Genomic_DNA"/>
</dbReference>
<keyword evidence="3" id="KW-1185">Reference proteome</keyword>
<keyword evidence="1" id="KW-0812">Transmembrane</keyword>
<reference evidence="2" key="1">
    <citation type="journal article" date="2014" name="Int. J. Syst. Evol. Microbiol.">
        <title>Complete genome sequence of Corynebacterium casei LMG S-19264T (=DSM 44701T), isolated from a smear-ripened cheese.</title>
        <authorList>
            <consortium name="US DOE Joint Genome Institute (JGI-PGF)"/>
            <person name="Walter F."/>
            <person name="Albersmeier A."/>
            <person name="Kalinowski J."/>
            <person name="Ruckert C."/>
        </authorList>
    </citation>
    <scope>NUCLEOTIDE SEQUENCE</scope>
    <source>
        <strain evidence="2">JCM 17820</strain>
    </source>
</reference>
<organism evidence="2 3">
    <name type="scientific">Haloarcula pellucida</name>
    <dbReference type="NCBI Taxonomy" id="1427151"/>
    <lineage>
        <taxon>Archaea</taxon>
        <taxon>Methanobacteriati</taxon>
        <taxon>Methanobacteriota</taxon>
        <taxon>Stenosarchaea group</taxon>
        <taxon>Halobacteria</taxon>
        <taxon>Halobacteriales</taxon>
        <taxon>Haloarculaceae</taxon>
        <taxon>Haloarcula</taxon>
    </lineage>
</organism>
<reference evidence="2" key="2">
    <citation type="submission" date="2020-09" db="EMBL/GenBank/DDBJ databases">
        <authorList>
            <person name="Sun Q."/>
            <person name="Ohkuma M."/>
        </authorList>
    </citation>
    <scope>NUCLEOTIDE SEQUENCE</scope>
    <source>
        <strain evidence="2">JCM 17820</strain>
    </source>
</reference>
<accession>A0A830GTM9</accession>
<sequence>MPTAGRVVCARRGDGFDSRPDAVLTLASPFAAVQTLDPMDLLFVGGFVAVLCLGIAGLVTVAAPAGLPAFVSALRGAFVLFGAAFLALGVLGAVAVALVGD</sequence>
<evidence type="ECO:0000256" key="1">
    <source>
        <dbReference type="SAM" id="Phobius"/>
    </source>
</evidence>
<feature type="transmembrane region" description="Helical" evidence="1">
    <location>
        <begin position="41"/>
        <end position="65"/>
    </location>
</feature>